<evidence type="ECO:0000256" key="9">
    <source>
        <dbReference type="PROSITE-ProRule" id="PRU00047"/>
    </source>
</evidence>
<evidence type="ECO:0000256" key="4">
    <source>
        <dbReference type="ARBA" id="ARBA00022771"/>
    </source>
</evidence>
<keyword evidence="5" id="KW-0862">Zinc</keyword>
<sequence>MKGKEKVCKKRRYSLSTLRAEMEKFYNESWGGENFNHREIQKNMSRDKSLWVIDPKDRMPGLSRRKPTCNYCNRTGHRDDTCRYKPPVCHMCGYTGHYETRCPRKICVNCGSPNHMYTTMCRNCSNWNNVRCPECGQTGHPASHCPDLATLS</sequence>
<evidence type="ECO:0000259" key="10">
    <source>
        <dbReference type="PROSITE" id="PS50158"/>
    </source>
</evidence>
<protein>
    <recommendedName>
        <fullName evidence="7">Zinc finger CCHC domain-containing protein 7</fullName>
    </recommendedName>
    <alternativeName>
        <fullName evidence="8">TRAMP-like complex RNA-binding factor ZCCHC7</fullName>
    </alternativeName>
</protein>
<proteinExistence type="evidence at transcript level"/>
<dbReference type="PANTHER" id="PTHR46543:SF1">
    <property type="entry name" value="ZINC FINGER CCHC DOMAIN-CONTAINING PROTEIN 7"/>
    <property type="match status" value="1"/>
</dbReference>
<dbReference type="GO" id="GO:0003723">
    <property type="term" value="F:RNA binding"/>
    <property type="evidence" value="ECO:0007669"/>
    <property type="project" value="TreeGrafter"/>
</dbReference>
<name>I4DPM0_PAPXU</name>
<evidence type="ECO:0000256" key="6">
    <source>
        <dbReference type="ARBA" id="ARBA00023242"/>
    </source>
</evidence>
<dbReference type="GO" id="GO:0008270">
    <property type="term" value="F:zinc ion binding"/>
    <property type="evidence" value="ECO:0007669"/>
    <property type="project" value="UniProtKB-KW"/>
</dbReference>
<evidence type="ECO:0000256" key="3">
    <source>
        <dbReference type="ARBA" id="ARBA00022737"/>
    </source>
</evidence>
<dbReference type="GO" id="GO:0031499">
    <property type="term" value="C:TRAMP complex"/>
    <property type="evidence" value="ECO:0007669"/>
    <property type="project" value="TreeGrafter"/>
</dbReference>
<feature type="domain" description="CCHC-type" evidence="10">
    <location>
        <begin position="131"/>
        <end position="147"/>
    </location>
</feature>
<dbReference type="GO" id="GO:0071038">
    <property type="term" value="P:TRAMP-dependent tRNA surveillance pathway"/>
    <property type="evidence" value="ECO:0007669"/>
    <property type="project" value="TreeGrafter"/>
</dbReference>
<dbReference type="PROSITE" id="PS50158">
    <property type="entry name" value="ZF_CCHC"/>
    <property type="match status" value="2"/>
</dbReference>
<dbReference type="Gene3D" id="4.10.60.10">
    <property type="entry name" value="Zinc finger, CCHC-type"/>
    <property type="match status" value="2"/>
</dbReference>
<dbReference type="InterPro" id="IPR036875">
    <property type="entry name" value="Znf_CCHC_sf"/>
</dbReference>
<dbReference type="GO" id="GO:0071039">
    <property type="term" value="P:nuclear polyadenylation-dependent CUT catabolic process"/>
    <property type="evidence" value="ECO:0007669"/>
    <property type="project" value="TreeGrafter"/>
</dbReference>
<reference evidence="11" key="1">
    <citation type="journal article" date="2012" name="BMC Biol.">
        <title>Comprehensive microarray-based analysis for stage-specific larval camouflage pattern-associated genes in the swallowtail butterfly, Papilio xuthus.</title>
        <authorList>
            <person name="Futahashi R."/>
            <person name="Shirataki H."/>
            <person name="Narita T."/>
            <person name="Mita K."/>
            <person name="Fujiwara H."/>
        </authorList>
    </citation>
    <scope>NUCLEOTIDE SEQUENCE</scope>
    <source>
        <tissue evidence="11">Epidermis</tissue>
    </source>
</reference>
<keyword evidence="6" id="KW-0539">Nucleus</keyword>
<dbReference type="GO" id="GO:0071035">
    <property type="term" value="P:nuclear polyadenylation-dependent rRNA catabolic process"/>
    <property type="evidence" value="ECO:0007669"/>
    <property type="project" value="TreeGrafter"/>
</dbReference>
<evidence type="ECO:0000256" key="7">
    <source>
        <dbReference type="ARBA" id="ARBA00041190"/>
    </source>
</evidence>
<organism evidence="11">
    <name type="scientific">Papilio xuthus</name>
    <name type="common">Asian swallowtail butterfly</name>
    <dbReference type="NCBI Taxonomy" id="66420"/>
    <lineage>
        <taxon>Eukaryota</taxon>
        <taxon>Metazoa</taxon>
        <taxon>Ecdysozoa</taxon>
        <taxon>Arthropoda</taxon>
        <taxon>Hexapoda</taxon>
        <taxon>Insecta</taxon>
        <taxon>Pterygota</taxon>
        <taxon>Neoptera</taxon>
        <taxon>Endopterygota</taxon>
        <taxon>Lepidoptera</taxon>
        <taxon>Glossata</taxon>
        <taxon>Ditrysia</taxon>
        <taxon>Papilionoidea</taxon>
        <taxon>Papilionidae</taxon>
        <taxon>Papilioninae</taxon>
        <taxon>Papilio</taxon>
    </lineage>
</organism>
<dbReference type="GO" id="GO:0071037">
    <property type="term" value="P:nuclear polyadenylation-dependent snRNA catabolic process"/>
    <property type="evidence" value="ECO:0007669"/>
    <property type="project" value="TreeGrafter"/>
</dbReference>
<evidence type="ECO:0000313" key="11">
    <source>
        <dbReference type="EMBL" id="BAM19860.1"/>
    </source>
</evidence>
<dbReference type="SMART" id="SM00343">
    <property type="entry name" value="ZnF_C2HC"/>
    <property type="match status" value="4"/>
</dbReference>
<dbReference type="InterPro" id="IPR001878">
    <property type="entry name" value="Znf_CCHC"/>
</dbReference>
<dbReference type="InterPro" id="IPR051644">
    <property type="entry name" value="TRAMP_AT-DNA-binding"/>
</dbReference>
<dbReference type="EMBL" id="AK403671">
    <property type="protein sequence ID" value="BAM19860.1"/>
    <property type="molecule type" value="mRNA"/>
</dbReference>
<dbReference type="AlphaFoldDB" id="I4DPM0"/>
<dbReference type="GO" id="GO:0071031">
    <property type="term" value="P:nuclear mRNA surveillance of mRNA 3'-end processing"/>
    <property type="evidence" value="ECO:0007669"/>
    <property type="project" value="TreeGrafter"/>
</dbReference>
<feature type="domain" description="CCHC-type" evidence="10">
    <location>
        <begin position="89"/>
        <end position="104"/>
    </location>
</feature>
<evidence type="ECO:0000256" key="8">
    <source>
        <dbReference type="ARBA" id="ARBA00043023"/>
    </source>
</evidence>
<accession>I4DPM0</accession>
<keyword evidence="4 9" id="KW-0863">Zinc-finger</keyword>
<evidence type="ECO:0000256" key="2">
    <source>
        <dbReference type="ARBA" id="ARBA00022723"/>
    </source>
</evidence>
<keyword evidence="3" id="KW-0677">Repeat</keyword>
<dbReference type="PANTHER" id="PTHR46543">
    <property type="entry name" value="ZINC FINGER CCHC DOMAIN-CONTAINING PROTEIN 7"/>
    <property type="match status" value="1"/>
</dbReference>
<dbReference type="SUPFAM" id="SSF57756">
    <property type="entry name" value="Retrovirus zinc finger-like domains"/>
    <property type="match status" value="2"/>
</dbReference>
<evidence type="ECO:0000256" key="1">
    <source>
        <dbReference type="ARBA" id="ARBA00004123"/>
    </source>
</evidence>
<comment type="subcellular location">
    <subcellularLocation>
        <location evidence="1">Nucleus</location>
    </subcellularLocation>
</comment>
<keyword evidence="2" id="KW-0479">Metal-binding</keyword>
<dbReference type="GO" id="GO:0071036">
    <property type="term" value="P:nuclear polyadenylation-dependent snoRNA catabolic process"/>
    <property type="evidence" value="ECO:0007669"/>
    <property type="project" value="TreeGrafter"/>
</dbReference>
<evidence type="ECO:0000256" key="5">
    <source>
        <dbReference type="ARBA" id="ARBA00022833"/>
    </source>
</evidence>